<dbReference type="InterPro" id="IPR009143">
    <property type="entry name" value="Wnt6"/>
</dbReference>
<keyword evidence="10" id="KW-0732">Signal</keyword>
<dbReference type="CDD" id="cd19338">
    <property type="entry name" value="Wnt_Wnt6"/>
    <property type="match status" value="1"/>
</dbReference>
<dbReference type="InterPro" id="IPR005817">
    <property type="entry name" value="Wnt"/>
</dbReference>
<dbReference type="PROSITE" id="PS00246">
    <property type="entry name" value="WNT1"/>
    <property type="match status" value="1"/>
</dbReference>
<comment type="subcellular location">
    <subcellularLocation>
        <location evidence="1 9">Secreted</location>
        <location evidence="1 9">Extracellular space</location>
        <location evidence="1 9">Extracellular matrix</location>
    </subcellularLocation>
</comment>
<keyword evidence="5" id="KW-0272">Extracellular matrix</keyword>
<proteinExistence type="inferred from homology"/>
<evidence type="ECO:0000256" key="7">
    <source>
        <dbReference type="ARBA" id="ARBA00023157"/>
    </source>
</evidence>
<dbReference type="Pfam" id="PF00110">
    <property type="entry name" value="wnt"/>
    <property type="match status" value="1"/>
</dbReference>
<evidence type="ECO:0000313" key="12">
    <source>
        <dbReference type="Proteomes" id="UP001307889"/>
    </source>
</evidence>
<dbReference type="PANTHER" id="PTHR12027">
    <property type="entry name" value="WNT RELATED"/>
    <property type="match status" value="1"/>
</dbReference>
<evidence type="ECO:0000313" key="11">
    <source>
        <dbReference type="EMBL" id="BES90753.1"/>
    </source>
</evidence>
<evidence type="ECO:0000256" key="8">
    <source>
        <dbReference type="ARBA" id="ARBA00023288"/>
    </source>
</evidence>
<dbReference type="Gene3D" id="3.30.2460.20">
    <property type="match status" value="1"/>
</dbReference>
<keyword evidence="8" id="KW-0449">Lipoprotein</keyword>
<dbReference type="PRINTS" id="PR01349">
    <property type="entry name" value="WNTPROTEIN"/>
</dbReference>
<evidence type="ECO:0000256" key="2">
    <source>
        <dbReference type="ARBA" id="ARBA00005683"/>
    </source>
</evidence>
<keyword evidence="6 9" id="KW-0879">Wnt signaling pathway</keyword>
<dbReference type="EMBL" id="AP028910">
    <property type="protein sequence ID" value="BES90753.1"/>
    <property type="molecule type" value="Genomic_DNA"/>
</dbReference>
<protein>
    <recommendedName>
        <fullName evidence="9">Protein Wnt</fullName>
    </recommendedName>
</protein>
<comment type="function">
    <text evidence="9">Ligand for members of the frizzled family of seven transmembrane receptors.</text>
</comment>
<dbReference type="SMART" id="SM00097">
    <property type="entry name" value="WNT1"/>
    <property type="match status" value="1"/>
</dbReference>
<sequence>MFGAYWRAVFLLVFRCGIGATAGSVSAAAISFSAATGVTTASVELPPPPTATHQLKYNWWLMGIQSNQLQSGKSNFLNYKDRCQALWYFSGRQKQLCGMNENVLNAVERGARLAIEECQYQFNMLRWNCSTFSDSDSIFGAVATIKSRETAFVHAITSAGVAYSITRACTKGELTDCNCDTRKRGKKPRKEWQWGGCSEDIHFGEKFSRDFVDSHENLEMAGGLMNLHNNEAGRRTIRSLMQRVCKCHGMSGSCSVRVCWRKLPTFRQIGDILSARYEGAYSVKLVEKKKKRVKKLRAANKGIKQPNNTELVYLEDSPDYCEKNETLGILGTHGRICNRGSPGLDGCKLLCCGRGYQTRVREVEEKCRCRFVWCCNVLCEKCRHKREEHICN</sequence>
<feature type="signal peptide" evidence="10">
    <location>
        <begin position="1"/>
        <end position="23"/>
    </location>
</feature>
<keyword evidence="7" id="KW-1015">Disulfide bond</keyword>
<keyword evidence="12" id="KW-1185">Reference proteome</keyword>
<dbReference type="Proteomes" id="UP001307889">
    <property type="component" value="Chromosome 2"/>
</dbReference>
<reference evidence="11 12" key="1">
    <citation type="submission" date="2023-09" db="EMBL/GenBank/DDBJ databases">
        <title>Nesidiocoris tenuis whole genome shotgun sequence.</title>
        <authorList>
            <person name="Shibata T."/>
            <person name="Shimoda M."/>
            <person name="Kobayashi T."/>
            <person name="Uehara T."/>
        </authorList>
    </citation>
    <scope>NUCLEOTIDE SEQUENCE [LARGE SCALE GENOMIC DNA]</scope>
    <source>
        <strain evidence="11 12">Japan</strain>
    </source>
</reference>
<evidence type="ECO:0000256" key="1">
    <source>
        <dbReference type="ARBA" id="ARBA00004498"/>
    </source>
</evidence>
<name>A0ABN7AFD5_9HEMI</name>
<dbReference type="InterPro" id="IPR043158">
    <property type="entry name" value="Wnt_C"/>
</dbReference>
<accession>A0ABN7AFD5</accession>
<comment type="similarity">
    <text evidence="2 9">Belongs to the Wnt family.</text>
</comment>
<organism evidence="11 12">
    <name type="scientific">Nesidiocoris tenuis</name>
    <dbReference type="NCBI Taxonomy" id="355587"/>
    <lineage>
        <taxon>Eukaryota</taxon>
        <taxon>Metazoa</taxon>
        <taxon>Ecdysozoa</taxon>
        <taxon>Arthropoda</taxon>
        <taxon>Hexapoda</taxon>
        <taxon>Insecta</taxon>
        <taxon>Pterygota</taxon>
        <taxon>Neoptera</taxon>
        <taxon>Paraneoptera</taxon>
        <taxon>Hemiptera</taxon>
        <taxon>Heteroptera</taxon>
        <taxon>Panheteroptera</taxon>
        <taxon>Cimicomorpha</taxon>
        <taxon>Miridae</taxon>
        <taxon>Dicyphina</taxon>
        <taxon>Nesidiocoris</taxon>
    </lineage>
</organism>
<dbReference type="InterPro" id="IPR018161">
    <property type="entry name" value="Wnt_CS"/>
</dbReference>
<evidence type="ECO:0000256" key="5">
    <source>
        <dbReference type="ARBA" id="ARBA00022530"/>
    </source>
</evidence>
<feature type="chain" id="PRO_5046179210" description="Protein Wnt" evidence="10">
    <location>
        <begin position="24"/>
        <end position="392"/>
    </location>
</feature>
<evidence type="ECO:0000256" key="6">
    <source>
        <dbReference type="ARBA" id="ARBA00022687"/>
    </source>
</evidence>
<keyword evidence="4" id="KW-0964">Secreted</keyword>
<evidence type="ECO:0000256" key="10">
    <source>
        <dbReference type="SAM" id="SignalP"/>
    </source>
</evidence>
<keyword evidence="3 9" id="KW-0217">Developmental protein</keyword>
<evidence type="ECO:0000256" key="4">
    <source>
        <dbReference type="ARBA" id="ARBA00022525"/>
    </source>
</evidence>
<gene>
    <name evidence="11" type="ORF">NTJ_03561</name>
</gene>
<dbReference type="PANTHER" id="PTHR12027:SF99">
    <property type="entry name" value="PROTEIN WNT"/>
    <property type="match status" value="1"/>
</dbReference>
<evidence type="ECO:0000256" key="3">
    <source>
        <dbReference type="ARBA" id="ARBA00022473"/>
    </source>
</evidence>
<evidence type="ECO:0000256" key="9">
    <source>
        <dbReference type="RuleBase" id="RU003500"/>
    </source>
</evidence>